<accession>A0ABY7APF0</accession>
<dbReference type="Pfam" id="PF13181">
    <property type="entry name" value="TPR_8"/>
    <property type="match status" value="1"/>
</dbReference>
<dbReference type="InterPro" id="IPR019734">
    <property type="entry name" value="TPR_rpt"/>
</dbReference>
<evidence type="ECO:0000313" key="6">
    <source>
        <dbReference type="Proteomes" id="UP001163726"/>
    </source>
</evidence>
<dbReference type="PANTHER" id="PTHR35038:SF8">
    <property type="entry name" value="C-TYPE POLYHEME CYTOCHROME OMCC"/>
    <property type="match status" value="1"/>
</dbReference>
<dbReference type="EMBL" id="CP109965">
    <property type="protein sequence ID" value="WAJ71190.1"/>
    <property type="molecule type" value="Genomic_DNA"/>
</dbReference>
<dbReference type="InterPro" id="IPR051829">
    <property type="entry name" value="Multiheme_Cytochr_ET"/>
</dbReference>
<dbReference type="Gene3D" id="1.25.40.10">
    <property type="entry name" value="Tetratricopeptide repeat domain"/>
    <property type="match status" value="1"/>
</dbReference>
<dbReference type="InterPro" id="IPR011989">
    <property type="entry name" value="ARM-like"/>
</dbReference>
<protein>
    <submittedName>
        <fullName evidence="5">Multiheme c-type cytochrome</fullName>
    </submittedName>
</protein>
<feature type="chain" id="PRO_5045622652" evidence="2">
    <location>
        <begin position="26"/>
        <end position="754"/>
    </location>
</feature>
<dbReference type="Gene3D" id="1.25.10.10">
    <property type="entry name" value="Leucine-rich Repeat Variant"/>
    <property type="match status" value="1"/>
</dbReference>
<keyword evidence="1 2" id="KW-0732">Signal</keyword>
<dbReference type="SUPFAM" id="SSF48452">
    <property type="entry name" value="TPR-like"/>
    <property type="match status" value="1"/>
</dbReference>
<dbReference type="SUPFAM" id="SSF48695">
    <property type="entry name" value="Multiheme cytochromes"/>
    <property type="match status" value="1"/>
</dbReference>
<dbReference type="InterPro" id="IPR011990">
    <property type="entry name" value="TPR-like_helical_dom_sf"/>
</dbReference>
<sequence length="754" mass="84812">MNKNYLYGLVLACFFSTSFFNLLHADPASLTNAEFVGSGECKSCHLDEYKSWQQSDHFKAMQEPTSETVLANFNNKTVEFHNIKSRFFKKDNDFFVETIGKGGKPQRYKIKYTFGYHPLQQYLVDTGNGHIQALNIAWDSRDKSEGGQKWYHLQPDEDITPEHPFFWSGHFQNWNTRCAECHSTNVVKNYNPKQMSYHTTFSEINVACEACHGPASEHVKLAKSDNLTKDNLALAFTKPAKINWTWKEGDPIANPEGEPSTSHIDMCGGCHSRRMPLKEIKVGTDYHDQYRLELLGENLYFDDGQIQDEVFVLGSFLQSKMHQNGVTCQNCHNPHSGKLVAEGNSLCAQCHAPTTFDTPKHHKHPADSSGAECVSCHMPTRTYMGVDDRRDHSFKIPHPDITQTDKPNACTNCHQDKNNQWAADELQKWPVNIEQSKWVLANQKARSQDSLGVAKIAASASDAQLPAIMRATLYQALANFPSQISVQAAKLALMDSNPLIRRSAVSSLAGLPADMRWQILEPMLNDQNTSVRFEVAAMLADVLDGLSNSARQKISGLLDEYETSIKLMEDSPSSQVSLANLAMRRNQPKKAEQAYLTALKLTPAYIPALLNLADLYRSQGNSVKEEKLLKEALEIMPDSSAVQHSYGLLLIRSKQYNKAIPYLKEAAELEDAQPRYAYVYAVALDGVKQTARAIEALKAADKRWPNQYELLATQILFMEKLGLTNQILRPLSKLSMIAPNAPQVQSWVQQYARQ</sequence>
<dbReference type="InterPro" id="IPR010177">
    <property type="entry name" value="Paired_CXXCH_1"/>
</dbReference>
<reference evidence="5" key="1">
    <citation type="submission" date="2022-10" db="EMBL/GenBank/DDBJ databases">
        <title>Catenovulum adriacola sp. nov. isolated in the Harbour of Susak.</title>
        <authorList>
            <person name="Schoch T."/>
            <person name="Reich S.J."/>
            <person name="Stoeferle S."/>
            <person name="Flaiz M."/>
            <person name="Kazda M."/>
            <person name="Riedel C.U."/>
            <person name="Duerre P."/>
        </authorList>
    </citation>
    <scope>NUCLEOTIDE SEQUENCE</scope>
    <source>
        <strain evidence="5">TS8</strain>
    </source>
</reference>
<evidence type="ECO:0000259" key="3">
    <source>
        <dbReference type="Pfam" id="PF09699"/>
    </source>
</evidence>
<feature type="domain" description="Doubled CXXCH motif" evidence="3">
    <location>
        <begin position="327"/>
        <end position="353"/>
    </location>
</feature>
<dbReference type="Pfam" id="PF09699">
    <property type="entry name" value="Paired_CXXCH_1"/>
    <property type="match status" value="1"/>
</dbReference>
<feature type="signal peptide" evidence="2">
    <location>
        <begin position="1"/>
        <end position="25"/>
    </location>
</feature>
<evidence type="ECO:0000259" key="4">
    <source>
        <dbReference type="Pfam" id="PF13435"/>
    </source>
</evidence>
<evidence type="ECO:0000256" key="2">
    <source>
        <dbReference type="SAM" id="SignalP"/>
    </source>
</evidence>
<dbReference type="InterPro" id="IPR036280">
    <property type="entry name" value="Multihaem_cyt_sf"/>
</dbReference>
<dbReference type="Gene3D" id="1.10.1130.10">
    <property type="entry name" value="Flavocytochrome C3, Chain A"/>
    <property type="match status" value="2"/>
</dbReference>
<keyword evidence="6" id="KW-1185">Reference proteome</keyword>
<feature type="domain" description="Cytochrome c-552/4" evidence="4">
    <location>
        <begin position="40"/>
        <end position="67"/>
    </location>
</feature>
<feature type="domain" description="Cytochrome c-552/4" evidence="4">
    <location>
        <begin position="174"/>
        <end position="213"/>
    </location>
</feature>
<dbReference type="InterPro" id="IPR023155">
    <property type="entry name" value="Cyt_c-552/4"/>
</dbReference>
<name>A0ABY7APF0_9ALTE</name>
<gene>
    <name evidence="5" type="ORF">OLW01_05135</name>
</gene>
<proteinExistence type="predicted"/>
<dbReference type="Proteomes" id="UP001163726">
    <property type="component" value="Chromosome"/>
</dbReference>
<dbReference type="Pfam" id="PF13435">
    <property type="entry name" value="Cytochrome_C554"/>
    <property type="match status" value="2"/>
</dbReference>
<evidence type="ECO:0000256" key="1">
    <source>
        <dbReference type="ARBA" id="ARBA00022729"/>
    </source>
</evidence>
<organism evidence="5 6">
    <name type="scientific">Catenovulum adriaticum</name>
    <dbReference type="NCBI Taxonomy" id="2984846"/>
    <lineage>
        <taxon>Bacteria</taxon>
        <taxon>Pseudomonadati</taxon>
        <taxon>Pseudomonadota</taxon>
        <taxon>Gammaproteobacteria</taxon>
        <taxon>Alteromonadales</taxon>
        <taxon>Alteromonadaceae</taxon>
        <taxon>Catenovulum</taxon>
    </lineage>
</organism>
<evidence type="ECO:0000313" key="5">
    <source>
        <dbReference type="EMBL" id="WAJ71190.1"/>
    </source>
</evidence>
<dbReference type="SMART" id="SM00028">
    <property type="entry name" value="TPR"/>
    <property type="match status" value="3"/>
</dbReference>
<dbReference type="PANTHER" id="PTHR35038">
    <property type="entry name" value="DISSIMILATORY SULFITE REDUCTASE SIRA"/>
    <property type="match status" value="1"/>
</dbReference>
<dbReference type="RefSeq" id="WP_268075655.1">
    <property type="nucleotide sequence ID" value="NZ_CP109965.1"/>
</dbReference>